<reference evidence="2" key="1">
    <citation type="submission" date="2022-11" db="UniProtKB">
        <authorList>
            <consortium name="WormBaseParasite"/>
        </authorList>
    </citation>
    <scope>IDENTIFICATION</scope>
</reference>
<dbReference type="AlphaFoldDB" id="A0A915CNQ1"/>
<proteinExistence type="predicted"/>
<dbReference type="Proteomes" id="UP000887574">
    <property type="component" value="Unplaced"/>
</dbReference>
<evidence type="ECO:0000313" key="1">
    <source>
        <dbReference type="Proteomes" id="UP000887574"/>
    </source>
</evidence>
<name>A0A915CNQ1_9BILA</name>
<keyword evidence="1" id="KW-1185">Reference proteome</keyword>
<organism evidence="1 2">
    <name type="scientific">Ditylenchus dipsaci</name>
    <dbReference type="NCBI Taxonomy" id="166011"/>
    <lineage>
        <taxon>Eukaryota</taxon>
        <taxon>Metazoa</taxon>
        <taxon>Ecdysozoa</taxon>
        <taxon>Nematoda</taxon>
        <taxon>Chromadorea</taxon>
        <taxon>Rhabditida</taxon>
        <taxon>Tylenchina</taxon>
        <taxon>Tylenchomorpha</taxon>
        <taxon>Sphaerularioidea</taxon>
        <taxon>Anguinidae</taxon>
        <taxon>Anguininae</taxon>
        <taxon>Ditylenchus</taxon>
    </lineage>
</organism>
<sequence length="73" mass="8456">MKQKVSRTMIVARAEKMFQPTFGSEKKTFRWKTATKQARENTEIDALIPEEIDIEEDAGNGYESDVSLEWNVM</sequence>
<accession>A0A915CNQ1</accession>
<evidence type="ECO:0000313" key="2">
    <source>
        <dbReference type="WBParaSite" id="jg10946"/>
    </source>
</evidence>
<protein>
    <submittedName>
        <fullName evidence="2">Uncharacterized protein</fullName>
    </submittedName>
</protein>
<dbReference type="WBParaSite" id="jg10946">
    <property type="protein sequence ID" value="jg10946"/>
    <property type="gene ID" value="jg10946"/>
</dbReference>